<dbReference type="EMBL" id="CAKXAJ010025449">
    <property type="protein sequence ID" value="CAH2239664.1"/>
    <property type="molecule type" value="Genomic_DNA"/>
</dbReference>
<dbReference type="AlphaFoldDB" id="A0A8S4RQ27"/>
<proteinExistence type="predicted"/>
<evidence type="ECO:0000313" key="2">
    <source>
        <dbReference type="Proteomes" id="UP000838756"/>
    </source>
</evidence>
<keyword evidence="2" id="KW-1185">Reference proteome</keyword>
<reference evidence="1" key="1">
    <citation type="submission" date="2022-03" db="EMBL/GenBank/DDBJ databases">
        <authorList>
            <person name="Lindestad O."/>
        </authorList>
    </citation>
    <scope>NUCLEOTIDE SEQUENCE</scope>
</reference>
<evidence type="ECO:0000313" key="1">
    <source>
        <dbReference type="EMBL" id="CAH2239664.1"/>
    </source>
</evidence>
<organism evidence="1 2">
    <name type="scientific">Pararge aegeria aegeria</name>
    <dbReference type="NCBI Taxonomy" id="348720"/>
    <lineage>
        <taxon>Eukaryota</taxon>
        <taxon>Metazoa</taxon>
        <taxon>Ecdysozoa</taxon>
        <taxon>Arthropoda</taxon>
        <taxon>Hexapoda</taxon>
        <taxon>Insecta</taxon>
        <taxon>Pterygota</taxon>
        <taxon>Neoptera</taxon>
        <taxon>Endopterygota</taxon>
        <taxon>Lepidoptera</taxon>
        <taxon>Glossata</taxon>
        <taxon>Ditrysia</taxon>
        <taxon>Papilionoidea</taxon>
        <taxon>Nymphalidae</taxon>
        <taxon>Satyrinae</taxon>
        <taxon>Satyrini</taxon>
        <taxon>Parargina</taxon>
        <taxon>Pararge</taxon>
    </lineage>
</organism>
<sequence>MFETEAPSFDVIKPEDKTHKKGKFCKKVITSKYLTNKKHIQTKKGKITNLRVANLRGSLSPDYDMPEKAACRVACAYLEDSTVTRPSTMGNAMHWGVKTLARVR</sequence>
<protein>
    <submittedName>
        <fullName evidence="1">Jg12440 protein</fullName>
    </submittedName>
</protein>
<gene>
    <name evidence="1" type="primary">jg12440</name>
    <name evidence="1" type="ORF">PAEG_LOCUS16327</name>
</gene>
<dbReference type="Proteomes" id="UP000838756">
    <property type="component" value="Unassembled WGS sequence"/>
</dbReference>
<name>A0A8S4RQ27_9NEOP</name>
<comment type="caution">
    <text evidence="1">The sequence shown here is derived from an EMBL/GenBank/DDBJ whole genome shotgun (WGS) entry which is preliminary data.</text>
</comment>
<accession>A0A8S4RQ27</accession>